<protein>
    <recommendedName>
        <fullName evidence="4">PUM-HD domain-containing protein</fullName>
    </recommendedName>
</protein>
<dbReference type="InterPro" id="IPR001313">
    <property type="entry name" value="Pumilio_RNA-bd_rpt"/>
</dbReference>
<dbReference type="InterPro" id="IPR033133">
    <property type="entry name" value="PUM-HD"/>
</dbReference>
<dbReference type="PROSITE" id="PS50302">
    <property type="entry name" value="PUM"/>
    <property type="match status" value="3"/>
</dbReference>
<evidence type="ECO:0000313" key="5">
    <source>
        <dbReference type="EMBL" id="CAD9098089.1"/>
    </source>
</evidence>
<dbReference type="SUPFAM" id="SSF48371">
    <property type="entry name" value="ARM repeat"/>
    <property type="match status" value="1"/>
</dbReference>
<dbReference type="GO" id="GO:0005737">
    <property type="term" value="C:cytoplasm"/>
    <property type="evidence" value="ECO:0007669"/>
    <property type="project" value="TreeGrafter"/>
</dbReference>
<dbReference type="PANTHER" id="PTHR12537:SF13">
    <property type="entry name" value="PUMILIO HOMOLOGY DOMAIN FAMILY MEMBER 4"/>
    <property type="match status" value="1"/>
</dbReference>
<evidence type="ECO:0000256" key="1">
    <source>
        <dbReference type="ARBA" id="ARBA00022737"/>
    </source>
</evidence>
<dbReference type="AlphaFoldDB" id="A0A7S1L9G5"/>
<accession>A0A7S1L9G5</accession>
<dbReference type="GO" id="GO:0003729">
    <property type="term" value="F:mRNA binding"/>
    <property type="evidence" value="ECO:0007669"/>
    <property type="project" value="TreeGrafter"/>
</dbReference>
<feature type="compositionally biased region" description="Low complexity" evidence="3">
    <location>
        <begin position="40"/>
        <end position="64"/>
    </location>
</feature>
<feature type="region of interest" description="Disordered" evidence="3">
    <location>
        <begin position="1"/>
        <end position="64"/>
    </location>
</feature>
<evidence type="ECO:0000259" key="4">
    <source>
        <dbReference type="PROSITE" id="PS50303"/>
    </source>
</evidence>
<dbReference type="InterPro" id="IPR011989">
    <property type="entry name" value="ARM-like"/>
</dbReference>
<evidence type="ECO:0000256" key="2">
    <source>
        <dbReference type="PROSITE-ProRule" id="PRU00317"/>
    </source>
</evidence>
<evidence type="ECO:0000256" key="3">
    <source>
        <dbReference type="SAM" id="MobiDB-lite"/>
    </source>
</evidence>
<proteinExistence type="predicted"/>
<feature type="compositionally biased region" description="Low complexity" evidence="3">
    <location>
        <begin position="153"/>
        <end position="180"/>
    </location>
</feature>
<dbReference type="EMBL" id="HBGF01008446">
    <property type="protein sequence ID" value="CAD9098089.1"/>
    <property type="molecule type" value="Transcribed_RNA"/>
</dbReference>
<feature type="domain" description="PUM-HD" evidence="4">
    <location>
        <begin position="137"/>
        <end position="492"/>
    </location>
</feature>
<gene>
    <name evidence="5" type="ORF">NDES1114_LOCUS5671</name>
</gene>
<dbReference type="SMART" id="SM00025">
    <property type="entry name" value="Pumilio"/>
    <property type="match status" value="5"/>
</dbReference>
<feature type="repeat" description="Pumilio" evidence="2">
    <location>
        <begin position="390"/>
        <end position="426"/>
    </location>
</feature>
<feature type="repeat" description="Pumilio" evidence="2">
    <location>
        <begin position="243"/>
        <end position="278"/>
    </location>
</feature>
<feature type="region of interest" description="Disordered" evidence="3">
    <location>
        <begin position="492"/>
        <end position="533"/>
    </location>
</feature>
<feature type="region of interest" description="Disordered" evidence="3">
    <location>
        <begin position="153"/>
        <end position="197"/>
    </location>
</feature>
<organism evidence="5">
    <name type="scientific">Neobodo designis</name>
    <name type="common">Flagellated protozoan</name>
    <name type="synonym">Bodo designis</name>
    <dbReference type="NCBI Taxonomy" id="312471"/>
    <lineage>
        <taxon>Eukaryota</taxon>
        <taxon>Discoba</taxon>
        <taxon>Euglenozoa</taxon>
        <taxon>Kinetoplastea</taxon>
        <taxon>Metakinetoplastina</taxon>
        <taxon>Neobodonida</taxon>
        <taxon>Neobodo</taxon>
    </lineage>
</organism>
<dbReference type="Gene3D" id="1.25.10.10">
    <property type="entry name" value="Leucine-rich Repeat Variant"/>
    <property type="match status" value="1"/>
</dbReference>
<reference evidence="5" key="1">
    <citation type="submission" date="2021-01" db="EMBL/GenBank/DDBJ databases">
        <authorList>
            <person name="Corre E."/>
            <person name="Pelletier E."/>
            <person name="Niang G."/>
            <person name="Scheremetjew M."/>
            <person name="Finn R."/>
            <person name="Kale V."/>
            <person name="Holt S."/>
            <person name="Cochrane G."/>
            <person name="Meng A."/>
            <person name="Brown T."/>
            <person name="Cohen L."/>
        </authorList>
    </citation>
    <scope>NUCLEOTIDE SEQUENCE</scope>
    <source>
        <strain evidence="5">CCAP 1951/1</strain>
    </source>
</reference>
<dbReference type="Pfam" id="PF00806">
    <property type="entry name" value="PUF"/>
    <property type="match status" value="5"/>
</dbReference>
<feature type="compositionally biased region" description="Low complexity" evidence="3">
    <location>
        <begin position="492"/>
        <end position="514"/>
    </location>
</feature>
<feature type="repeat" description="Pumilio" evidence="2">
    <location>
        <begin position="353"/>
        <end position="389"/>
    </location>
</feature>
<dbReference type="InterPro" id="IPR016024">
    <property type="entry name" value="ARM-type_fold"/>
</dbReference>
<dbReference type="PANTHER" id="PTHR12537">
    <property type="entry name" value="RNA BINDING PROTEIN PUMILIO-RELATED"/>
    <property type="match status" value="1"/>
</dbReference>
<dbReference type="GO" id="GO:0010608">
    <property type="term" value="P:post-transcriptional regulation of gene expression"/>
    <property type="evidence" value="ECO:0007669"/>
    <property type="project" value="TreeGrafter"/>
</dbReference>
<sequence length="533" mass="56214">MSVKSAASPKLCSSPGRVRHNPYARSTASPGGTPVDAGASSLTSSFANSSMPPQTPPTACAPAASWQADTMSAGPSDYGTGDFTAAAADAYAGAPSSNAGSFGGYDQHQHHAYGYGAQMMPAYDTVDPAVAVMMYNAASAAANAAASGAQYDPSMFHHGGMGSHHQQIPQQQQHSSSRRQQGGGRNNAAAAVGDSGVPPRFEELQAMEGQLADQARTAGGSSFIQAAIKESNDPRCLEFAWAELSASLGDLLLDAHGCYVIKTLLEALPRVEVDFVLGAISRDEQLGFSVCTHSLHTRRVVQHIIEHIDGGFLCALMARHCAEVAMTQQGCIVMQRAMDNAPQGPERDALFDAIAANLVAFAKDPFANYVVQHLMEVGERSETAGAMWKAFRGRVVELACNKFASNVVEKCLFHCTAEVQHEMLVEMYSGGPQVLHNMLQDSFGNYIVQSSIALATFRDIALIDDALRPVLAHTPYGHKIEARLDRRLKGKAVTARATAPASSSQPSAGPAGAARKGRGGKSAAKVPEGESPW</sequence>
<name>A0A7S1L9G5_NEODS</name>
<keyword evidence="1" id="KW-0677">Repeat</keyword>
<dbReference type="PROSITE" id="PS50303">
    <property type="entry name" value="PUM_HD"/>
    <property type="match status" value="1"/>
</dbReference>